<feature type="non-terminal residue" evidence="1">
    <location>
        <position position="1"/>
    </location>
</feature>
<dbReference type="EMBL" id="BARS01035410">
    <property type="protein sequence ID" value="GAG18204.1"/>
    <property type="molecule type" value="Genomic_DNA"/>
</dbReference>
<evidence type="ECO:0000313" key="1">
    <source>
        <dbReference type="EMBL" id="GAG18204.1"/>
    </source>
</evidence>
<proteinExistence type="predicted"/>
<dbReference type="AlphaFoldDB" id="X0VIS8"/>
<comment type="caution">
    <text evidence="1">The sequence shown here is derived from an EMBL/GenBank/DDBJ whole genome shotgun (WGS) entry which is preliminary data.</text>
</comment>
<sequence>GTIETSVDIPVGETLITGAGAHAVSRLIVNNKTNMKWIKLRVNIRPSFVLHPVNKKGLEDESTAL</sequence>
<reference evidence="1" key="1">
    <citation type="journal article" date="2014" name="Front. Microbiol.">
        <title>High frequency of phylogenetically diverse reductive dehalogenase-homologous genes in deep subseafloor sedimentary metagenomes.</title>
        <authorList>
            <person name="Kawai M."/>
            <person name="Futagami T."/>
            <person name="Toyoda A."/>
            <person name="Takaki Y."/>
            <person name="Nishi S."/>
            <person name="Hori S."/>
            <person name="Arai W."/>
            <person name="Tsubouchi T."/>
            <person name="Morono Y."/>
            <person name="Uchiyama I."/>
            <person name="Ito T."/>
            <person name="Fujiyama A."/>
            <person name="Inagaki F."/>
            <person name="Takami H."/>
        </authorList>
    </citation>
    <scope>NUCLEOTIDE SEQUENCE</scope>
    <source>
        <strain evidence="1">Expedition CK06-06</strain>
    </source>
</reference>
<protein>
    <submittedName>
        <fullName evidence="1">Uncharacterized protein</fullName>
    </submittedName>
</protein>
<accession>X0VIS8</accession>
<organism evidence="1">
    <name type="scientific">marine sediment metagenome</name>
    <dbReference type="NCBI Taxonomy" id="412755"/>
    <lineage>
        <taxon>unclassified sequences</taxon>
        <taxon>metagenomes</taxon>
        <taxon>ecological metagenomes</taxon>
    </lineage>
</organism>
<gene>
    <name evidence="1" type="ORF">S01H1_54555</name>
</gene>
<name>X0VIS8_9ZZZZ</name>